<evidence type="ECO:0000313" key="4">
    <source>
        <dbReference type="EMBL" id="PIB74351.1"/>
    </source>
</evidence>
<gene>
    <name evidence="4" type="ORF">CQY23_21700</name>
</gene>
<dbReference type="PROSITE" id="PS50801">
    <property type="entry name" value="STAS"/>
    <property type="match status" value="1"/>
</dbReference>
<evidence type="ECO:0000313" key="5">
    <source>
        <dbReference type="Proteomes" id="UP000230971"/>
    </source>
</evidence>
<dbReference type="Proteomes" id="UP000230971">
    <property type="component" value="Unassembled WGS sequence"/>
</dbReference>
<dbReference type="Gene3D" id="3.30.750.24">
    <property type="entry name" value="STAS domain"/>
    <property type="match status" value="1"/>
</dbReference>
<feature type="domain" description="STAS" evidence="3">
    <location>
        <begin position="59"/>
        <end position="164"/>
    </location>
</feature>
<dbReference type="Pfam" id="PF01740">
    <property type="entry name" value="STAS"/>
    <property type="match status" value="1"/>
</dbReference>
<dbReference type="EMBL" id="PDKV01000040">
    <property type="protein sequence ID" value="PIB74351.1"/>
    <property type="molecule type" value="Genomic_DNA"/>
</dbReference>
<organism evidence="4 5">
    <name type="scientific">Mycobacterium celatum</name>
    <dbReference type="NCBI Taxonomy" id="28045"/>
    <lineage>
        <taxon>Bacteria</taxon>
        <taxon>Bacillati</taxon>
        <taxon>Actinomycetota</taxon>
        <taxon>Actinomycetes</taxon>
        <taxon>Mycobacteriales</taxon>
        <taxon>Mycobacteriaceae</taxon>
        <taxon>Mycobacterium</taxon>
    </lineage>
</organism>
<dbReference type="CDD" id="cd07043">
    <property type="entry name" value="STAS_anti-anti-sigma_factors"/>
    <property type="match status" value="1"/>
</dbReference>
<dbReference type="InterPro" id="IPR036513">
    <property type="entry name" value="STAS_dom_sf"/>
</dbReference>
<evidence type="ECO:0000256" key="1">
    <source>
        <dbReference type="ARBA" id="ARBA00009013"/>
    </source>
</evidence>
<name>A0A2G5P7K5_MYCCE</name>
<reference evidence="4 5" key="1">
    <citation type="journal article" date="2017" name="Infect. Genet. Evol.">
        <title>The new phylogeny of the genus Mycobacterium: The old and the news.</title>
        <authorList>
            <person name="Tortoli E."/>
            <person name="Fedrizzi T."/>
            <person name="Meehan C.J."/>
            <person name="Trovato A."/>
            <person name="Grottola A."/>
            <person name="Giacobazzi E."/>
            <person name="Serpini G.F."/>
            <person name="Tagliazucchi S."/>
            <person name="Fabio A."/>
            <person name="Bettua C."/>
            <person name="Bertorelli R."/>
            <person name="Frascaro F."/>
            <person name="De Sanctis V."/>
            <person name="Pecorari M."/>
            <person name="Jousson O."/>
            <person name="Segata N."/>
            <person name="Cirillo D.M."/>
        </authorList>
    </citation>
    <scope>NUCLEOTIDE SEQUENCE [LARGE SCALE GENOMIC DNA]</scope>
    <source>
        <strain evidence="4 5">NCTC 12882</strain>
    </source>
</reference>
<dbReference type="PANTHER" id="PTHR33495">
    <property type="entry name" value="ANTI-SIGMA FACTOR ANTAGONIST TM_1081-RELATED-RELATED"/>
    <property type="match status" value="1"/>
</dbReference>
<evidence type="ECO:0000256" key="2">
    <source>
        <dbReference type="RuleBase" id="RU003749"/>
    </source>
</evidence>
<dbReference type="AlphaFoldDB" id="A0A2G5P7K5"/>
<proteinExistence type="inferred from homology"/>
<dbReference type="SUPFAM" id="SSF52091">
    <property type="entry name" value="SpoIIaa-like"/>
    <property type="match status" value="1"/>
</dbReference>
<accession>A0A2G5P7K5</accession>
<dbReference type="GO" id="GO:0043856">
    <property type="term" value="F:anti-sigma factor antagonist activity"/>
    <property type="evidence" value="ECO:0007669"/>
    <property type="project" value="InterPro"/>
</dbReference>
<sequence length="165" mass="17855">MPPRWGTQTVDSLVARLDQQPVRRSVYPNLAGSVVVIAVPRRRSLPDHRRGKEPATTLLDVHREELDDVVLLQLRGEVDLSNVEVLELALDQICSGIARRVIIDATAITFLSMAAVAALVQAQANGLDLVLVAVQRAVLRPLEATGLAQRLKIFASLDAALAIAT</sequence>
<comment type="caution">
    <text evidence="4">The sequence shown here is derived from an EMBL/GenBank/DDBJ whole genome shotgun (WGS) entry which is preliminary data.</text>
</comment>
<protein>
    <recommendedName>
        <fullName evidence="2">Anti-sigma factor antagonist</fullName>
    </recommendedName>
</protein>
<comment type="similarity">
    <text evidence="1 2">Belongs to the anti-sigma-factor antagonist family.</text>
</comment>
<evidence type="ECO:0000259" key="3">
    <source>
        <dbReference type="PROSITE" id="PS50801"/>
    </source>
</evidence>
<dbReference type="NCBIfam" id="TIGR00377">
    <property type="entry name" value="ant_ant_sig"/>
    <property type="match status" value="1"/>
</dbReference>
<dbReference type="PANTHER" id="PTHR33495:SF2">
    <property type="entry name" value="ANTI-SIGMA FACTOR ANTAGONIST TM_1081-RELATED"/>
    <property type="match status" value="1"/>
</dbReference>
<dbReference type="InterPro" id="IPR003658">
    <property type="entry name" value="Anti-sigma_ant"/>
</dbReference>
<dbReference type="InterPro" id="IPR002645">
    <property type="entry name" value="STAS_dom"/>
</dbReference>